<keyword evidence="4" id="KW-0614">Plasmid</keyword>
<feature type="compositionally biased region" description="Acidic residues" evidence="1">
    <location>
        <begin position="901"/>
        <end position="917"/>
    </location>
</feature>
<feature type="region of interest" description="Disordered" evidence="1">
    <location>
        <begin position="876"/>
        <end position="917"/>
    </location>
</feature>
<evidence type="ECO:0000259" key="3">
    <source>
        <dbReference type="Pfam" id="PF12696"/>
    </source>
</evidence>
<protein>
    <submittedName>
        <fullName evidence="4">TraG/TraD family protein</fullName>
    </submittedName>
</protein>
<feature type="transmembrane region" description="Helical" evidence="2">
    <location>
        <begin position="74"/>
        <end position="99"/>
    </location>
</feature>
<dbReference type="InterPro" id="IPR027417">
    <property type="entry name" value="P-loop_NTPase"/>
</dbReference>
<gene>
    <name evidence="4" type="ORF">bhn_II008</name>
</gene>
<dbReference type="InterPro" id="IPR032689">
    <property type="entry name" value="TraG-D_C"/>
</dbReference>
<name>A0A1D9P5E8_9FIRM</name>
<dbReference type="Proteomes" id="UP000179284">
    <property type="component" value="Plasmid pNP144"/>
</dbReference>
<proteinExistence type="predicted"/>
<keyword evidence="2" id="KW-1133">Transmembrane helix</keyword>
<evidence type="ECO:0000256" key="1">
    <source>
        <dbReference type="SAM" id="MobiDB-lite"/>
    </source>
</evidence>
<evidence type="ECO:0000313" key="4">
    <source>
        <dbReference type="EMBL" id="AOZ97807.1"/>
    </source>
</evidence>
<dbReference type="AlphaFoldDB" id="A0A1D9P5E8"/>
<organism evidence="4 5">
    <name type="scientific">Butyrivibrio hungatei</name>
    <dbReference type="NCBI Taxonomy" id="185008"/>
    <lineage>
        <taxon>Bacteria</taxon>
        <taxon>Bacillati</taxon>
        <taxon>Bacillota</taxon>
        <taxon>Clostridia</taxon>
        <taxon>Lachnospirales</taxon>
        <taxon>Lachnospiraceae</taxon>
        <taxon>Butyrivibrio</taxon>
    </lineage>
</organism>
<dbReference type="OrthoDB" id="9766496at2"/>
<keyword evidence="5" id="KW-1185">Reference proteome</keyword>
<feature type="transmembrane region" description="Helical" evidence="2">
    <location>
        <begin position="32"/>
        <end position="54"/>
    </location>
</feature>
<keyword evidence="2" id="KW-0812">Transmembrane</keyword>
<dbReference type="KEGG" id="bhu:bhn_II008"/>
<sequence>MLPIIIGFIMLCLNILLLTYRYGYAMYNVQEIVLTTSPIYILIASVLPVIWWLYSTKEDSFNFYDRKKLTLKLVITNATMCVGQTIWTFVFDTLVFKICKIPTGRNLDSKMLFILCRLALIGITGLFAYAIFAIVRRVKENEEIVENIENVRWQQLFDTRKNKDVAFDLNILRDMKTGKPILIKENDRFVHTFTLGNSGTGKTSSTFIPAIICDLNTKLRNMSKRIPLEIKFIKEGKGKAYKNDNGPTTEYDVIPKKEYSDELEQIRKRYPDCGITVMAPNNAMNKDIIKLAAARNMKVNVLDPAVNYKNKNVKMVGLNPFYVEHGLDKEQRQIYIKNKAQTFAEVLLAVNDIQGKGGDPYFRGINESVTTNAAVMCMLYAVLNGKQTNITQIQSVISDFGKLKPIIEDIEEKLHMKVIVHELETKTNQRKDRRDVDRDDIQEPTFDEDATDDIIFYPLTDESEIPEEYRQQGVSLEEYSEMLKREAEGYAENIHFVKQELLGAGAEKMFEQARGLRNILSNLLLDVRVKRALSAPEENLLDFDKAFARGEITLINTAIEFGAQSSTALGLFILLLMKLAVVRRPSENRMNHFVYIDEAAQYMHPVYEDMFALYRQYRLSANIAIQSLSQFKKNATTQYLRDVIMGSGVHIVFGRVSPEEMKIYEQMAGIEHKETIQTAINSNSELDVNYNVTKSKRRTVEDKSAVAGDKIRMRGFQEVTVYAIDEGRVLKGKHAKASFPKPSDFKNQNVPDYSFDKYSKEGSPKGKIIEMPKANKTAKEDLKKYKTTQQVHNYRNEEDAIETLPLNELEDIQSLASDDVVKQRLGNASMLLANVDIRRSYTSSPETEDTPIEVLNPSLLAAKTEKINENRVARADKIQKNTPIAKKPKSQADENTNFNDFFDDDNENESTDMSEEDALDELLAELNGEKRSM</sequence>
<feature type="transmembrane region" description="Helical" evidence="2">
    <location>
        <begin position="6"/>
        <end position="25"/>
    </location>
</feature>
<geneLocation type="plasmid" evidence="5">
    <name>pnp144</name>
</geneLocation>
<evidence type="ECO:0000313" key="5">
    <source>
        <dbReference type="Proteomes" id="UP000179284"/>
    </source>
</evidence>
<dbReference type="Pfam" id="PF12696">
    <property type="entry name" value="TraG-D_C"/>
    <property type="match status" value="1"/>
</dbReference>
<dbReference type="Gene3D" id="3.40.50.300">
    <property type="entry name" value="P-loop containing nucleotide triphosphate hydrolases"/>
    <property type="match status" value="1"/>
</dbReference>
<dbReference type="EMBL" id="CP017832">
    <property type="protein sequence ID" value="AOZ97807.1"/>
    <property type="molecule type" value="Genomic_DNA"/>
</dbReference>
<dbReference type="SUPFAM" id="SSF52540">
    <property type="entry name" value="P-loop containing nucleoside triphosphate hydrolases"/>
    <property type="match status" value="1"/>
</dbReference>
<feature type="transmembrane region" description="Helical" evidence="2">
    <location>
        <begin position="111"/>
        <end position="135"/>
    </location>
</feature>
<keyword evidence="2" id="KW-0472">Membrane</keyword>
<accession>A0A1D9P5E8</accession>
<evidence type="ECO:0000256" key="2">
    <source>
        <dbReference type="SAM" id="Phobius"/>
    </source>
</evidence>
<feature type="domain" description="TraD/TraG TraM recognition site" evidence="3">
    <location>
        <begin position="594"/>
        <end position="697"/>
    </location>
</feature>
<reference evidence="5" key="1">
    <citation type="submission" date="2016-10" db="EMBL/GenBank/DDBJ databases">
        <title>The complete genome sequence of the rumen bacterium Butyrivibrio hungatei MB2003.</title>
        <authorList>
            <person name="Palevich N."/>
            <person name="Kelly W.J."/>
            <person name="Leahy S.C."/>
            <person name="Altermann E."/>
            <person name="Rakonjac J."/>
            <person name="Attwood G.T."/>
        </authorList>
    </citation>
    <scope>NUCLEOTIDE SEQUENCE [LARGE SCALE GENOMIC DNA]</scope>
    <source>
        <strain evidence="5">MB2003</strain>
        <plasmid evidence="5">Plasmid pnp144</plasmid>
    </source>
</reference>